<evidence type="ECO:0000313" key="2">
    <source>
        <dbReference type="Proteomes" id="UP000238312"/>
    </source>
</evidence>
<dbReference type="OrthoDB" id="3568407at2"/>
<reference evidence="1 2" key="1">
    <citation type="submission" date="2018-03" db="EMBL/GenBank/DDBJ databases">
        <title>Genomic Encyclopedia of Type Strains, Phase III (KMG-III): the genomes of soil and plant-associated and newly described type strains.</title>
        <authorList>
            <person name="Whitman W."/>
        </authorList>
    </citation>
    <scope>NUCLEOTIDE SEQUENCE [LARGE SCALE GENOMIC DNA]</scope>
    <source>
        <strain evidence="1 2">CGMCC 4.7104</strain>
    </source>
</reference>
<dbReference type="AlphaFoldDB" id="A0A2T0M233"/>
<comment type="caution">
    <text evidence="1">The sequence shown here is derived from an EMBL/GenBank/DDBJ whole genome shotgun (WGS) entry which is preliminary data.</text>
</comment>
<dbReference type="RefSeq" id="WP_106252481.1">
    <property type="nucleotide sequence ID" value="NZ_PVNG01000036.1"/>
</dbReference>
<gene>
    <name evidence="1" type="ORF">B0I32_13641</name>
</gene>
<protein>
    <submittedName>
        <fullName evidence="1">Uncharacterized protein</fullName>
    </submittedName>
</protein>
<sequence length="66" mass="7581">MTSLTAHLCKHSPASIRRRLLDGSAYRIVEVPHRPRDLERRPARTGWRVEVHPTFGPFYWGAGSRA</sequence>
<proteinExistence type="predicted"/>
<dbReference type="Proteomes" id="UP000238312">
    <property type="component" value="Unassembled WGS sequence"/>
</dbReference>
<dbReference type="EMBL" id="PVNG01000036">
    <property type="protein sequence ID" value="PRX50811.1"/>
    <property type="molecule type" value="Genomic_DNA"/>
</dbReference>
<evidence type="ECO:0000313" key="1">
    <source>
        <dbReference type="EMBL" id="PRX50811.1"/>
    </source>
</evidence>
<name>A0A2T0M233_9ACTN</name>
<organism evidence="1 2">
    <name type="scientific">Nonomuraea fuscirosea</name>
    <dbReference type="NCBI Taxonomy" id="1291556"/>
    <lineage>
        <taxon>Bacteria</taxon>
        <taxon>Bacillati</taxon>
        <taxon>Actinomycetota</taxon>
        <taxon>Actinomycetes</taxon>
        <taxon>Streptosporangiales</taxon>
        <taxon>Streptosporangiaceae</taxon>
        <taxon>Nonomuraea</taxon>
    </lineage>
</organism>
<accession>A0A2T0M233</accession>
<keyword evidence="2" id="KW-1185">Reference proteome</keyword>